<dbReference type="InterPro" id="IPR000626">
    <property type="entry name" value="Ubiquitin-like_dom"/>
</dbReference>
<feature type="domain" description="Ubiquitin-like" evidence="2">
    <location>
        <begin position="1"/>
        <end position="71"/>
    </location>
</feature>
<dbReference type="Proteomes" id="UP000694853">
    <property type="component" value="Unplaced"/>
</dbReference>
<keyword evidence="3" id="KW-1185">Reference proteome</keyword>
<proteinExistence type="predicted"/>
<dbReference type="SMART" id="SM00213">
    <property type="entry name" value="UBQ"/>
    <property type="match status" value="1"/>
</dbReference>
<evidence type="ECO:0000313" key="3">
    <source>
        <dbReference type="Proteomes" id="UP000694853"/>
    </source>
</evidence>
<dbReference type="SUPFAM" id="SSF54236">
    <property type="entry name" value="Ubiquitin-like"/>
    <property type="match status" value="1"/>
</dbReference>
<dbReference type="GO" id="GO:0031593">
    <property type="term" value="F:polyubiquitin modification-dependent protein binding"/>
    <property type="evidence" value="ECO:0007669"/>
    <property type="project" value="TreeGrafter"/>
</dbReference>
<organism evidence="3 4">
    <name type="scientific">Abrus precatorius</name>
    <name type="common">Indian licorice</name>
    <name type="synonym">Glycine abrus</name>
    <dbReference type="NCBI Taxonomy" id="3816"/>
    <lineage>
        <taxon>Eukaryota</taxon>
        <taxon>Viridiplantae</taxon>
        <taxon>Streptophyta</taxon>
        <taxon>Embryophyta</taxon>
        <taxon>Tracheophyta</taxon>
        <taxon>Spermatophyta</taxon>
        <taxon>Magnoliopsida</taxon>
        <taxon>eudicotyledons</taxon>
        <taxon>Gunneridae</taxon>
        <taxon>Pentapetalae</taxon>
        <taxon>rosids</taxon>
        <taxon>fabids</taxon>
        <taxon>Fabales</taxon>
        <taxon>Fabaceae</taxon>
        <taxon>Papilionoideae</taxon>
        <taxon>50 kb inversion clade</taxon>
        <taxon>NPAAA clade</taxon>
        <taxon>indigoferoid/millettioid clade</taxon>
        <taxon>Abreae</taxon>
        <taxon>Abrus</taxon>
    </lineage>
</organism>
<dbReference type="Gene3D" id="3.10.20.90">
    <property type="entry name" value="Phosphatidylinositol 3-kinase Catalytic Subunit, Chain A, domain 1"/>
    <property type="match status" value="1"/>
</dbReference>
<accession>A0A8B8M886</accession>
<dbReference type="GO" id="GO:0005829">
    <property type="term" value="C:cytosol"/>
    <property type="evidence" value="ECO:0007669"/>
    <property type="project" value="TreeGrafter"/>
</dbReference>
<dbReference type="AlphaFoldDB" id="A0A8B8M886"/>
<dbReference type="GO" id="GO:0043130">
    <property type="term" value="F:ubiquitin binding"/>
    <property type="evidence" value="ECO:0007669"/>
    <property type="project" value="TreeGrafter"/>
</dbReference>
<reference evidence="4" key="2">
    <citation type="submission" date="2025-08" db="UniProtKB">
        <authorList>
            <consortium name="RefSeq"/>
        </authorList>
    </citation>
    <scope>IDENTIFICATION</scope>
    <source>
        <tissue evidence="4">Young leaves</tissue>
    </source>
</reference>
<dbReference type="PROSITE" id="PS50053">
    <property type="entry name" value="UBIQUITIN_2"/>
    <property type="match status" value="1"/>
</dbReference>
<evidence type="ECO:0000259" key="2">
    <source>
        <dbReference type="PROSITE" id="PS50053"/>
    </source>
</evidence>
<dbReference type="FunFam" id="3.10.20.90:FF:000341">
    <property type="entry name" value="Ubiquitin-like superfamily protein"/>
    <property type="match status" value="1"/>
</dbReference>
<protein>
    <submittedName>
        <fullName evidence="4">Uncharacterized protein LOC113871845</fullName>
    </submittedName>
</protein>
<dbReference type="InterPro" id="IPR029071">
    <property type="entry name" value="Ubiquitin-like_domsf"/>
</dbReference>
<evidence type="ECO:0000313" key="4">
    <source>
        <dbReference type="RefSeq" id="XP_027364740.1"/>
    </source>
</evidence>
<evidence type="ECO:0000256" key="1">
    <source>
        <dbReference type="SAM" id="MobiDB-lite"/>
    </source>
</evidence>
<dbReference type="GeneID" id="113871845"/>
<dbReference type="PANTHER" id="PTHR10621:SF38">
    <property type="entry name" value="UBIQUITIN DOMAIN-CONTAINING PROTEIN 7SL RNA1-RELATED"/>
    <property type="match status" value="1"/>
</dbReference>
<dbReference type="PANTHER" id="PTHR10621">
    <property type="entry name" value="UV EXCISION REPAIR PROTEIN RAD23"/>
    <property type="match status" value="1"/>
</dbReference>
<dbReference type="KEGG" id="aprc:113871845"/>
<dbReference type="GO" id="GO:0043161">
    <property type="term" value="P:proteasome-mediated ubiquitin-dependent protein catabolic process"/>
    <property type="evidence" value="ECO:0007669"/>
    <property type="project" value="TreeGrafter"/>
</dbReference>
<dbReference type="OrthoDB" id="1407617at2759"/>
<dbReference type="GO" id="GO:0005654">
    <property type="term" value="C:nucleoplasm"/>
    <property type="evidence" value="ECO:0007669"/>
    <property type="project" value="TreeGrafter"/>
</dbReference>
<dbReference type="Pfam" id="PF00240">
    <property type="entry name" value="ubiquitin"/>
    <property type="match status" value="1"/>
</dbReference>
<name>A0A8B8M886_ABRPR</name>
<gene>
    <name evidence="4" type="primary">LOC113871845</name>
</gene>
<feature type="region of interest" description="Disordered" evidence="1">
    <location>
        <begin position="194"/>
        <end position="216"/>
    </location>
</feature>
<dbReference type="GO" id="GO:0070628">
    <property type="term" value="F:proteasome binding"/>
    <property type="evidence" value="ECO:0007669"/>
    <property type="project" value="TreeGrafter"/>
</dbReference>
<dbReference type="RefSeq" id="XP_027364740.1">
    <property type="nucleotide sequence ID" value="XM_027508939.1"/>
</dbReference>
<sequence length="411" mass="46435">MDVILELQGGKSFTISVEPFDTVLRLKEKVQKFQRIPISDQTFVFNGQVLQDHLDIWTTQVYEGSHIHLLLPASPVLPEFPPSMDAMDMFIQEFLTEPPEIMESLLANLDFPAQPQIFPKSQPTQQMLACIQSPPQTVMATQQMHEFPQSLPQTIMSTGKMPAFPQSPESLPQMIIPTQFPPSPPQMAIVTGSQPQLPRKRKPGIQKPMPPPPPPSHPSWAWKVSVQLPHFKDRIAVELNWKDSFLKLKEKILQLEGMKGVAMDRVVLQSHKTKKEFIDQQLLKDCTELEPPEVEINVIVKPLPSPKQLPVDGVGTSNHCSGSIIKHAEITVMLLPMRTSERILIQVSAGDKVAVLRTKLEELQKTFGFRLPKDGRYFFIHGQRAMDEKKSFKWHQVGNGDIIKTFDGSIS</sequence>
<reference evidence="3" key="1">
    <citation type="journal article" date="2019" name="Toxins">
        <title>Detection of Abrin-Like and Prepropulchellin-Like Toxin Genes and Transcripts Using Whole Genome Sequencing and Full-Length Transcript Sequencing of Abrus precatorius.</title>
        <authorList>
            <person name="Hovde B.T."/>
            <person name="Daligault H.E."/>
            <person name="Hanschen E.R."/>
            <person name="Kunde Y.A."/>
            <person name="Johnson M.B."/>
            <person name="Starkenburg S.R."/>
            <person name="Johnson S.L."/>
        </authorList>
    </citation>
    <scope>NUCLEOTIDE SEQUENCE [LARGE SCALE GENOMIC DNA]</scope>
</reference>